<feature type="transmembrane region" description="Helical" evidence="1">
    <location>
        <begin position="24"/>
        <end position="46"/>
    </location>
</feature>
<protein>
    <recommendedName>
        <fullName evidence="2">DUF112 domain-containing protein</fullName>
    </recommendedName>
</protein>
<dbReference type="AlphaFoldDB" id="A0A645B4A6"/>
<keyword evidence="1" id="KW-0472">Membrane</keyword>
<comment type="caution">
    <text evidence="3">The sequence shown here is derived from an EMBL/GenBank/DDBJ whole genome shotgun (WGS) entry which is preliminary data.</text>
</comment>
<reference evidence="3" key="1">
    <citation type="submission" date="2019-08" db="EMBL/GenBank/DDBJ databases">
        <authorList>
            <person name="Kucharzyk K."/>
            <person name="Murdoch R.W."/>
            <person name="Higgins S."/>
            <person name="Loffler F."/>
        </authorList>
    </citation>
    <scope>NUCLEOTIDE SEQUENCE</scope>
</reference>
<evidence type="ECO:0000313" key="3">
    <source>
        <dbReference type="EMBL" id="MPM60255.1"/>
    </source>
</evidence>
<proteinExistence type="predicted"/>
<sequence>MLGALMMQGVVPGPTLFTEQTTTVYIIIVGLFLANICMCLLGYCGIRMFAKIGNVSNTYLTPIVFVFCVVGTYALNNNIMDIFLMMIMGGISFLLIKCGFPMPPIILGLILGNLAEKNLQRSLILSDGSISIFFSHPISMVLILISAASLIWPIIHPILKKKKETAKK</sequence>
<feature type="domain" description="DUF112" evidence="2">
    <location>
        <begin position="1"/>
        <end position="107"/>
    </location>
</feature>
<feature type="transmembrane region" description="Helical" evidence="1">
    <location>
        <begin position="82"/>
        <end position="111"/>
    </location>
</feature>
<gene>
    <name evidence="3" type="ORF">SDC9_107106</name>
</gene>
<dbReference type="PANTHER" id="PTHR35342">
    <property type="entry name" value="TRICARBOXYLIC TRANSPORT PROTEIN"/>
    <property type="match status" value="1"/>
</dbReference>
<name>A0A645B4A6_9ZZZZ</name>
<evidence type="ECO:0000256" key="1">
    <source>
        <dbReference type="SAM" id="Phobius"/>
    </source>
</evidence>
<evidence type="ECO:0000259" key="2">
    <source>
        <dbReference type="Pfam" id="PF01970"/>
    </source>
</evidence>
<feature type="transmembrane region" description="Helical" evidence="1">
    <location>
        <begin position="132"/>
        <end position="155"/>
    </location>
</feature>
<dbReference type="Pfam" id="PF01970">
    <property type="entry name" value="TctA"/>
    <property type="match status" value="1"/>
</dbReference>
<dbReference type="EMBL" id="VSSQ01017709">
    <property type="protein sequence ID" value="MPM60255.1"/>
    <property type="molecule type" value="Genomic_DNA"/>
</dbReference>
<dbReference type="PANTHER" id="PTHR35342:SF5">
    <property type="entry name" value="TRICARBOXYLIC TRANSPORT PROTEIN"/>
    <property type="match status" value="1"/>
</dbReference>
<organism evidence="3">
    <name type="scientific">bioreactor metagenome</name>
    <dbReference type="NCBI Taxonomy" id="1076179"/>
    <lineage>
        <taxon>unclassified sequences</taxon>
        <taxon>metagenomes</taxon>
        <taxon>ecological metagenomes</taxon>
    </lineage>
</organism>
<dbReference type="InterPro" id="IPR002823">
    <property type="entry name" value="DUF112_TM"/>
</dbReference>
<keyword evidence="1" id="KW-0812">Transmembrane</keyword>
<keyword evidence="1" id="KW-1133">Transmembrane helix</keyword>
<feature type="transmembrane region" description="Helical" evidence="1">
    <location>
        <begin position="58"/>
        <end position="76"/>
    </location>
</feature>
<accession>A0A645B4A6</accession>